<dbReference type="EMBL" id="MK500376">
    <property type="protein sequence ID" value="QBK88132.1"/>
    <property type="molecule type" value="Genomic_DNA"/>
</dbReference>
<accession>A0A481YY00</accession>
<name>A0A481YY00_9VIRU</name>
<feature type="region of interest" description="Disordered" evidence="1">
    <location>
        <begin position="156"/>
        <end position="177"/>
    </location>
</feature>
<organism evidence="2">
    <name type="scientific">Marseillevirus LCMAC202</name>
    <dbReference type="NCBI Taxonomy" id="2506606"/>
    <lineage>
        <taxon>Viruses</taxon>
        <taxon>Varidnaviria</taxon>
        <taxon>Bamfordvirae</taxon>
        <taxon>Nucleocytoviricota</taxon>
        <taxon>Megaviricetes</taxon>
        <taxon>Pimascovirales</taxon>
        <taxon>Pimascovirales incertae sedis</taxon>
        <taxon>Marseilleviridae</taxon>
    </lineage>
</organism>
<protein>
    <submittedName>
        <fullName evidence="2">Uncharacterized protein</fullName>
    </submittedName>
</protein>
<evidence type="ECO:0000256" key="1">
    <source>
        <dbReference type="SAM" id="MobiDB-lite"/>
    </source>
</evidence>
<gene>
    <name evidence="2" type="ORF">LCMAC202_04940</name>
</gene>
<reference evidence="2" key="1">
    <citation type="journal article" date="2019" name="MBio">
        <title>Virus Genomes from Deep Sea Sediments Expand the Ocean Megavirome and Support Independent Origins of Viral Gigantism.</title>
        <authorList>
            <person name="Backstrom D."/>
            <person name="Yutin N."/>
            <person name="Jorgensen S.L."/>
            <person name="Dharamshi J."/>
            <person name="Homa F."/>
            <person name="Zaremba-Niedwiedzka K."/>
            <person name="Spang A."/>
            <person name="Wolf Y.I."/>
            <person name="Koonin E.V."/>
            <person name="Ettema T.J."/>
        </authorList>
    </citation>
    <scope>NUCLEOTIDE SEQUENCE</scope>
</reference>
<sequence>MAVRVNKSTNHRNSNGSVNLDTHYYDGKLRANMLIQTVYNQQKLNLTVQKNTFFTRLIQDLELNPVVPEKYRPTAIEAVKQITHGIRQNSNYDKTNGMFADDVLYLVCRKIDETKNIDALVYLSEQLSDIMTSGQCAQGRSTRIFQVLMAVEVSTGNEGCEEENSPPADESPDNPST</sequence>
<evidence type="ECO:0000313" key="2">
    <source>
        <dbReference type="EMBL" id="QBK88132.1"/>
    </source>
</evidence>
<proteinExistence type="predicted"/>